<sequence>MKSIYILIFILITCISCKNESEANRLKAVELELREKELNLKERELELKNKQSQEIKIETKKPLNNLFEENKESIFLIEANNSTNNTSSMGSGFFIREDGLGVSNYHVLADAENAIIYTNRGSRYMISEIVNYNEESDYVVFKISNSASNNFRPVKFAKSNPKIGEDCFAIGNPRGLTQTLSKGIISGYRENYIQTTAQITHGSSGGALFNNDGEVVGITTMGYKDADLNFALNTVNFDFFKTNNIIEKPIIQENTNYEEIAVSKIKQYLIALGNNDFAELDNLFAPKFTRFYNKFDLNKYEAITEHKKYAETYPNPQSSIFYNSIKTNRDYDGSITVSLKISNTIKKASWNKSRTYEFEMFVRFNKNLQINSVFTNIIK</sequence>
<dbReference type="EMBL" id="JBHULK010000010">
    <property type="protein sequence ID" value="MFD2536543.1"/>
    <property type="molecule type" value="Genomic_DNA"/>
</dbReference>
<dbReference type="PANTHER" id="PTHR43343">
    <property type="entry name" value="PEPTIDASE S12"/>
    <property type="match status" value="1"/>
</dbReference>
<protein>
    <submittedName>
        <fullName evidence="4">S1C family serine protease</fullName>
        <ecNumber evidence="4">3.4.21.-</ecNumber>
    </submittedName>
</protein>
<dbReference type="PANTHER" id="PTHR43343:SF3">
    <property type="entry name" value="PROTEASE DO-LIKE 8, CHLOROPLASTIC"/>
    <property type="match status" value="1"/>
</dbReference>
<dbReference type="InterPro" id="IPR001940">
    <property type="entry name" value="Peptidase_S1C"/>
</dbReference>
<dbReference type="EC" id="3.4.21.-" evidence="4"/>
<accession>A0ABW5JVN6</accession>
<dbReference type="GO" id="GO:0008233">
    <property type="term" value="F:peptidase activity"/>
    <property type="evidence" value="ECO:0007669"/>
    <property type="project" value="UniProtKB-KW"/>
</dbReference>
<keyword evidence="3" id="KW-0175">Coiled coil</keyword>
<dbReference type="PRINTS" id="PR00834">
    <property type="entry name" value="PROTEASES2C"/>
</dbReference>
<keyword evidence="1 4" id="KW-0645">Protease</keyword>
<dbReference type="RefSeq" id="WP_388021098.1">
    <property type="nucleotide sequence ID" value="NZ_JBHUDT010000004.1"/>
</dbReference>
<dbReference type="InterPro" id="IPR009003">
    <property type="entry name" value="Peptidase_S1_PA"/>
</dbReference>
<name>A0ABW5JVN6_9FLAO</name>
<evidence type="ECO:0000256" key="3">
    <source>
        <dbReference type="SAM" id="Coils"/>
    </source>
</evidence>
<evidence type="ECO:0000313" key="5">
    <source>
        <dbReference type="Proteomes" id="UP001597441"/>
    </source>
</evidence>
<organism evidence="4 5">
    <name type="scientific">Gelatiniphilus marinus</name>
    <dbReference type="NCBI Taxonomy" id="1759464"/>
    <lineage>
        <taxon>Bacteria</taxon>
        <taxon>Pseudomonadati</taxon>
        <taxon>Bacteroidota</taxon>
        <taxon>Flavobacteriia</taxon>
        <taxon>Flavobacteriales</taxon>
        <taxon>Flavobacteriaceae</taxon>
        <taxon>Gelatiniphilus</taxon>
    </lineage>
</organism>
<gene>
    <name evidence="4" type="ORF">ACFSQS_15640</name>
</gene>
<dbReference type="Gene3D" id="2.40.10.120">
    <property type="match status" value="1"/>
</dbReference>
<evidence type="ECO:0000256" key="2">
    <source>
        <dbReference type="ARBA" id="ARBA00022801"/>
    </source>
</evidence>
<evidence type="ECO:0000313" key="4">
    <source>
        <dbReference type="EMBL" id="MFD2536543.1"/>
    </source>
</evidence>
<dbReference type="SUPFAM" id="SSF50494">
    <property type="entry name" value="Trypsin-like serine proteases"/>
    <property type="match status" value="1"/>
</dbReference>
<keyword evidence="5" id="KW-1185">Reference proteome</keyword>
<proteinExistence type="predicted"/>
<dbReference type="Proteomes" id="UP001597441">
    <property type="component" value="Unassembled WGS sequence"/>
</dbReference>
<dbReference type="Pfam" id="PF13365">
    <property type="entry name" value="Trypsin_2"/>
    <property type="match status" value="1"/>
</dbReference>
<comment type="caution">
    <text evidence="4">The sequence shown here is derived from an EMBL/GenBank/DDBJ whole genome shotgun (WGS) entry which is preliminary data.</text>
</comment>
<reference evidence="5" key="1">
    <citation type="journal article" date="2019" name="Int. J. Syst. Evol. Microbiol.">
        <title>The Global Catalogue of Microorganisms (GCM) 10K type strain sequencing project: providing services to taxonomists for standard genome sequencing and annotation.</title>
        <authorList>
            <consortium name="The Broad Institute Genomics Platform"/>
            <consortium name="The Broad Institute Genome Sequencing Center for Infectious Disease"/>
            <person name="Wu L."/>
            <person name="Ma J."/>
        </authorList>
    </citation>
    <scope>NUCLEOTIDE SEQUENCE [LARGE SCALE GENOMIC DNA]</scope>
    <source>
        <strain evidence="5">KCTC 42903</strain>
    </source>
</reference>
<keyword evidence="2 4" id="KW-0378">Hydrolase</keyword>
<dbReference type="InterPro" id="IPR051201">
    <property type="entry name" value="Chloro_Bact_Ser_Proteases"/>
</dbReference>
<dbReference type="GO" id="GO:0006508">
    <property type="term" value="P:proteolysis"/>
    <property type="evidence" value="ECO:0007669"/>
    <property type="project" value="UniProtKB-KW"/>
</dbReference>
<feature type="coiled-coil region" evidence="3">
    <location>
        <begin position="19"/>
        <end position="58"/>
    </location>
</feature>
<evidence type="ECO:0000256" key="1">
    <source>
        <dbReference type="ARBA" id="ARBA00022670"/>
    </source>
</evidence>